<dbReference type="SUPFAM" id="SSF53474">
    <property type="entry name" value="alpha/beta-Hydrolases"/>
    <property type="match status" value="1"/>
</dbReference>
<dbReference type="PANTHER" id="PTHR48182">
    <property type="entry name" value="PROTEIN SERAC1"/>
    <property type="match status" value="1"/>
</dbReference>
<evidence type="ECO:0000259" key="8">
    <source>
        <dbReference type="Pfam" id="PF05057"/>
    </source>
</evidence>
<evidence type="ECO:0000256" key="5">
    <source>
        <dbReference type="ARBA" id="ARBA00022824"/>
    </source>
</evidence>
<dbReference type="OrthoDB" id="5086500at2759"/>
<dbReference type="EMBL" id="ML119120">
    <property type="protein sequence ID" value="RPB14008.1"/>
    <property type="molecule type" value="Genomic_DNA"/>
</dbReference>
<evidence type="ECO:0000313" key="9">
    <source>
        <dbReference type="EMBL" id="RPB14008.1"/>
    </source>
</evidence>
<evidence type="ECO:0000256" key="1">
    <source>
        <dbReference type="ARBA" id="ARBA00004173"/>
    </source>
</evidence>
<dbReference type="InterPro" id="IPR052374">
    <property type="entry name" value="SERAC1"/>
</dbReference>
<keyword evidence="10" id="KW-1185">Reference proteome</keyword>
<comment type="subcellular location">
    <subcellularLocation>
        <location evidence="2">Endoplasmic reticulum</location>
    </subcellularLocation>
    <subcellularLocation>
        <location evidence="3">Membrane</location>
    </subcellularLocation>
    <subcellularLocation>
        <location evidence="1">Mitochondrion</location>
    </subcellularLocation>
</comment>
<keyword evidence="7" id="KW-0472">Membrane</keyword>
<name>A0A3N4KX19_9PEZI</name>
<evidence type="ECO:0000256" key="2">
    <source>
        <dbReference type="ARBA" id="ARBA00004240"/>
    </source>
</evidence>
<comment type="similarity">
    <text evidence="4">Belongs to the putative lipase ROG1 family.</text>
</comment>
<dbReference type="InterPro" id="IPR029058">
    <property type="entry name" value="AB_hydrolase_fold"/>
</dbReference>
<dbReference type="GO" id="GO:0005739">
    <property type="term" value="C:mitochondrion"/>
    <property type="evidence" value="ECO:0007669"/>
    <property type="project" value="UniProtKB-SubCell"/>
</dbReference>
<dbReference type="Gene3D" id="3.40.50.1820">
    <property type="entry name" value="alpha/beta hydrolase"/>
    <property type="match status" value="1"/>
</dbReference>
<organism evidence="9 10">
    <name type="scientific">Morchella conica CCBAS932</name>
    <dbReference type="NCBI Taxonomy" id="1392247"/>
    <lineage>
        <taxon>Eukaryota</taxon>
        <taxon>Fungi</taxon>
        <taxon>Dikarya</taxon>
        <taxon>Ascomycota</taxon>
        <taxon>Pezizomycotina</taxon>
        <taxon>Pezizomycetes</taxon>
        <taxon>Pezizales</taxon>
        <taxon>Morchellaceae</taxon>
        <taxon>Morchella</taxon>
    </lineage>
</organism>
<keyword evidence="5" id="KW-0256">Endoplasmic reticulum</keyword>
<gene>
    <name evidence="9" type="ORF">P167DRAFT_534622</name>
</gene>
<dbReference type="GO" id="GO:0016020">
    <property type="term" value="C:membrane"/>
    <property type="evidence" value="ECO:0007669"/>
    <property type="project" value="UniProtKB-SubCell"/>
</dbReference>
<evidence type="ECO:0000256" key="7">
    <source>
        <dbReference type="ARBA" id="ARBA00023136"/>
    </source>
</evidence>
<feature type="domain" description="DUF676" evidence="8">
    <location>
        <begin position="143"/>
        <end position="226"/>
    </location>
</feature>
<sequence length="396" mass="44430">MSTLRIRRIPETITKDYLSELYPGCAISLCRTGCGKVDKTQTATVTFKNESAVKDIIRNKPLFIDKKKVVVDDEFNALTVLHSDPKACVDIIAVHGLGGHAFRSWTFRGPGSNGAGAMWLRDFLPDEISQSRIMTYGYNSDILDTDSVAGIRAYGLSLLNIINDMRTTSKEKKRPIIFICHSLGGIVVKEALNRARVHNYQDIVGPTIGIVFLSTPHQGTSLAQYGSIIGVIAAIQGLNRKLISDLEQNSDRLTEIAEDFIRYQSSILFASFYERRKTSLFGGFWGYWYGSKLLVDQLSSTLGVLGEKRDPLDKDHMSICKFEHQEDIGYRTVVKRIREIMGGRTKMQMEGSYQVSSSKDLKEGLLSRQETTKSPNELQSIDLEISVQKMTYEETN</sequence>
<evidence type="ECO:0000313" key="10">
    <source>
        <dbReference type="Proteomes" id="UP000277580"/>
    </source>
</evidence>
<dbReference type="Pfam" id="PF05057">
    <property type="entry name" value="DUF676"/>
    <property type="match status" value="1"/>
</dbReference>
<protein>
    <recommendedName>
        <fullName evidence="8">DUF676 domain-containing protein</fullName>
    </recommendedName>
</protein>
<dbReference type="GO" id="GO:0005783">
    <property type="term" value="C:endoplasmic reticulum"/>
    <property type="evidence" value="ECO:0007669"/>
    <property type="project" value="UniProtKB-SubCell"/>
</dbReference>
<evidence type="ECO:0000256" key="3">
    <source>
        <dbReference type="ARBA" id="ARBA00004370"/>
    </source>
</evidence>
<evidence type="ECO:0000256" key="4">
    <source>
        <dbReference type="ARBA" id="ARBA00007920"/>
    </source>
</evidence>
<dbReference type="InParanoid" id="A0A3N4KX19"/>
<dbReference type="AlphaFoldDB" id="A0A3N4KX19"/>
<reference evidence="9 10" key="1">
    <citation type="journal article" date="2018" name="Nat. Ecol. Evol.">
        <title>Pezizomycetes genomes reveal the molecular basis of ectomycorrhizal truffle lifestyle.</title>
        <authorList>
            <person name="Murat C."/>
            <person name="Payen T."/>
            <person name="Noel B."/>
            <person name="Kuo A."/>
            <person name="Morin E."/>
            <person name="Chen J."/>
            <person name="Kohler A."/>
            <person name="Krizsan K."/>
            <person name="Balestrini R."/>
            <person name="Da Silva C."/>
            <person name="Montanini B."/>
            <person name="Hainaut M."/>
            <person name="Levati E."/>
            <person name="Barry K.W."/>
            <person name="Belfiori B."/>
            <person name="Cichocki N."/>
            <person name="Clum A."/>
            <person name="Dockter R.B."/>
            <person name="Fauchery L."/>
            <person name="Guy J."/>
            <person name="Iotti M."/>
            <person name="Le Tacon F."/>
            <person name="Lindquist E.A."/>
            <person name="Lipzen A."/>
            <person name="Malagnac F."/>
            <person name="Mello A."/>
            <person name="Molinier V."/>
            <person name="Miyauchi S."/>
            <person name="Poulain J."/>
            <person name="Riccioni C."/>
            <person name="Rubini A."/>
            <person name="Sitrit Y."/>
            <person name="Splivallo R."/>
            <person name="Traeger S."/>
            <person name="Wang M."/>
            <person name="Zifcakova L."/>
            <person name="Wipf D."/>
            <person name="Zambonelli A."/>
            <person name="Paolocci F."/>
            <person name="Nowrousian M."/>
            <person name="Ottonello S."/>
            <person name="Baldrian P."/>
            <person name="Spatafora J.W."/>
            <person name="Henrissat B."/>
            <person name="Nagy L.G."/>
            <person name="Aury J.M."/>
            <person name="Wincker P."/>
            <person name="Grigoriev I.V."/>
            <person name="Bonfante P."/>
            <person name="Martin F.M."/>
        </authorList>
    </citation>
    <scope>NUCLEOTIDE SEQUENCE [LARGE SCALE GENOMIC DNA]</scope>
    <source>
        <strain evidence="9 10">CCBAS932</strain>
    </source>
</reference>
<dbReference type="InterPro" id="IPR007751">
    <property type="entry name" value="DUF676_lipase-like"/>
</dbReference>
<proteinExistence type="inferred from homology"/>
<evidence type="ECO:0000256" key="6">
    <source>
        <dbReference type="ARBA" id="ARBA00023128"/>
    </source>
</evidence>
<keyword evidence="6" id="KW-0496">Mitochondrion</keyword>
<accession>A0A3N4KX19</accession>
<dbReference type="Proteomes" id="UP000277580">
    <property type="component" value="Unassembled WGS sequence"/>
</dbReference>
<dbReference type="PANTHER" id="PTHR48182:SF2">
    <property type="entry name" value="PROTEIN SERAC1"/>
    <property type="match status" value="1"/>
</dbReference>